<dbReference type="Pfam" id="PF13598">
    <property type="entry name" value="DUF4139"/>
    <property type="match status" value="1"/>
</dbReference>
<name>A0A0F9V5W4_9ZZZZ</name>
<dbReference type="InterPro" id="IPR037291">
    <property type="entry name" value="DUF4139"/>
</dbReference>
<dbReference type="Pfam" id="PF13600">
    <property type="entry name" value="DUF4140"/>
    <property type="match status" value="1"/>
</dbReference>
<organism evidence="3">
    <name type="scientific">marine sediment metagenome</name>
    <dbReference type="NCBI Taxonomy" id="412755"/>
    <lineage>
        <taxon>unclassified sequences</taxon>
        <taxon>metagenomes</taxon>
        <taxon>ecological metagenomes</taxon>
    </lineage>
</organism>
<feature type="domain" description="DUF4139" evidence="1">
    <location>
        <begin position="226"/>
        <end position="578"/>
    </location>
</feature>
<evidence type="ECO:0000259" key="2">
    <source>
        <dbReference type="Pfam" id="PF13600"/>
    </source>
</evidence>
<dbReference type="NCBIfam" id="TIGR02231">
    <property type="entry name" value="mucoidy inhibitor MuiA family protein"/>
    <property type="match status" value="1"/>
</dbReference>
<gene>
    <name evidence="3" type="ORF">LCGC14_0181610</name>
</gene>
<protein>
    <recommendedName>
        <fullName evidence="4">DUF4139 domain-containing protein</fullName>
    </recommendedName>
</protein>
<reference evidence="3" key="1">
    <citation type="journal article" date="2015" name="Nature">
        <title>Complex archaea that bridge the gap between prokaryotes and eukaryotes.</title>
        <authorList>
            <person name="Spang A."/>
            <person name="Saw J.H."/>
            <person name="Jorgensen S.L."/>
            <person name="Zaremba-Niedzwiedzka K."/>
            <person name="Martijn J."/>
            <person name="Lind A.E."/>
            <person name="van Eijk R."/>
            <person name="Schleper C."/>
            <person name="Guy L."/>
            <person name="Ettema T.J."/>
        </authorList>
    </citation>
    <scope>NUCLEOTIDE SEQUENCE</scope>
</reference>
<dbReference type="PANTHER" id="PTHR31005">
    <property type="entry name" value="DUF4139 DOMAIN-CONTAINING PROTEIN"/>
    <property type="match status" value="1"/>
</dbReference>
<dbReference type="EMBL" id="LAZR01000073">
    <property type="protein sequence ID" value="KKN95092.1"/>
    <property type="molecule type" value="Genomic_DNA"/>
</dbReference>
<evidence type="ECO:0000313" key="3">
    <source>
        <dbReference type="EMBL" id="KKN95092.1"/>
    </source>
</evidence>
<sequence length="606" mass="66518">MPTKPYITLGMLFVLLLATAALGEPTIADSRIESVTVYRGQALVTRVVTLPAEKGELQVVVEDLPAAVIGSSLAASADGAEGVTIRSVRYRSEALDQAPREDVAELDEQIKDTNHEIFANKQRLGLLDSKSAYLDKLATFITPTASTEMSKGVLNVETLGRITQMSFEARGDIVEQRIELTRRAADLQEELGLLQRRRTELAGSGQQAARQAVIFVFKDRSGAAAVHLKYLVNSASWSPAYNLRLNGDGSTVDVEYLAEVQQKSGEDWAGVRLTLSTATPQLNARNPLLGPLWVGLTAAADQPASADKYVKSKRLLLGGQRRAGEQFAAQSGEKGGNLELGWALNKAAADSQQLDLAADPAAVRAGRGRLRAMEEGLAVSYTLDGRMHLASRSDRQLIQINRLELPAATHYEATPLLTNYVHQLAELVNTSPMPLLGGPYSAYIGQEFVGKGRLPVVARGQNVTVGFGIDTQLRCSRELVEKSDEVSWGQRIQTFDYQLRLENFKDHPVTVRLYDRIPASKTEDIDITLGKVSDELSTDELYVRDLKDKGLLRWDIQLPANAAGAEARDVTYRFVMKFAKNKHLGRQAGNLLPVMKADYMMRMMMH</sequence>
<evidence type="ECO:0000259" key="1">
    <source>
        <dbReference type="Pfam" id="PF13598"/>
    </source>
</evidence>
<dbReference type="PANTHER" id="PTHR31005:SF8">
    <property type="entry name" value="DUF4139 DOMAIN-CONTAINING PROTEIN"/>
    <property type="match status" value="1"/>
</dbReference>
<comment type="caution">
    <text evidence="3">The sequence shown here is derived from an EMBL/GenBank/DDBJ whole genome shotgun (WGS) entry which is preliminary data.</text>
</comment>
<dbReference type="InterPro" id="IPR025554">
    <property type="entry name" value="DUF4140"/>
</dbReference>
<feature type="domain" description="DUF4140" evidence="2">
    <location>
        <begin position="35"/>
        <end position="134"/>
    </location>
</feature>
<dbReference type="InterPro" id="IPR011935">
    <property type="entry name" value="CHP02231"/>
</dbReference>
<evidence type="ECO:0008006" key="4">
    <source>
        <dbReference type="Google" id="ProtNLM"/>
    </source>
</evidence>
<proteinExistence type="predicted"/>
<dbReference type="AlphaFoldDB" id="A0A0F9V5W4"/>
<accession>A0A0F9V5W4</accession>